<feature type="transmembrane region" description="Helical" evidence="1">
    <location>
        <begin position="6"/>
        <end position="24"/>
    </location>
</feature>
<feature type="transmembrane region" description="Helical" evidence="1">
    <location>
        <begin position="36"/>
        <end position="59"/>
    </location>
</feature>
<evidence type="ECO:0000256" key="1">
    <source>
        <dbReference type="SAM" id="Phobius"/>
    </source>
</evidence>
<proteinExistence type="predicted"/>
<protein>
    <submittedName>
        <fullName evidence="3">Uncharacterized protein</fullName>
    </submittedName>
</protein>
<feature type="transmembrane region" description="Helical" evidence="1">
    <location>
        <begin position="267"/>
        <end position="291"/>
    </location>
</feature>
<reference evidence="3" key="1">
    <citation type="submission" date="2022-11" db="UniProtKB">
        <authorList>
            <consortium name="WormBaseParasite"/>
        </authorList>
    </citation>
    <scope>IDENTIFICATION</scope>
</reference>
<sequence length="304" mass="34269">MDTISPYLDIALTFPLAALLLGAIPLRRRSYWYAELAFHVAVGASLFLLPGFIFTPLVSAPLDALHFYLLRFVGAFHLGIALTSYISRNNIGYMTGTVFYSRAVAAFFVLIAEYFTVYHLWDKRGLHPNEKFLIVATALHGVWLLGSLVHLLRTVDGVSGFAAVNKGWLSHGLILDGAICLFTGVIHFAFPSQVLKLIIKSQYTIDGVHICFTRLFGAMMFGASIASHFAPGYSNDNKKAHLFGRILTHGLIFLLNVYGHFQLDIFSMYHVTPFMLSGFYITFLLSIYFRLQREEDKLLREKQR</sequence>
<accession>A0A914WQY6</accession>
<feature type="transmembrane region" description="Helical" evidence="1">
    <location>
        <begin position="133"/>
        <end position="152"/>
    </location>
</feature>
<keyword evidence="1" id="KW-0472">Membrane</keyword>
<organism evidence="2 3">
    <name type="scientific">Plectus sambesii</name>
    <dbReference type="NCBI Taxonomy" id="2011161"/>
    <lineage>
        <taxon>Eukaryota</taxon>
        <taxon>Metazoa</taxon>
        <taxon>Ecdysozoa</taxon>
        <taxon>Nematoda</taxon>
        <taxon>Chromadorea</taxon>
        <taxon>Plectida</taxon>
        <taxon>Plectina</taxon>
        <taxon>Plectoidea</taxon>
        <taxon>Plectidae</taxon>
        <taxon>Plectus</taxon>
    </lineage>
</organism>
<feature type="transmembrane region" description="Helical" evidence="1">
    <location>
        <begin position="173"/>
        <end position="195"/>
    </location>
</feature>
<keyword evidence="1" id="KW-1133">Transmembrane helix</keyword>
<keyword evidence="1" id="KW-0812">Transmembrane</keyword>
<keyword evidence="2" id="KW-1185">Reference proteome</keyword>
<dbReference type="WBParaSite" id="PSAMB.scaffold507size54856.g6493.t1">
    <property type="protein sequence ID" value="PSAMB.scaffold507size54856.g6493.t1"/>
    <property type="gene ID" value="PSAMB.scaffold507size54856.g6493"/>
</dbReference>
<dbReference type="AlphaFoldDB" id="A0A914WQY6"/>
<feature type="transmembrane region" description="Helical" evidence="1">
    <location>
        <begin position="65"/>
        <end position="87"/>
    </location>
</feature>
<feature type="transmembrane region" description="Helical" evidence="1">
    <location>
        <begin position="207"/>
        <end position="230"/>
    </location>
</feature>
<feature type="transmembrane region" description="Helical" evidence="1">
    <location>
        <begin position="242"/>
        <end position="261"/>
    </location>
</feature>
<evidence type="ECO:0000313" key="2">
    <source>
        <dbReference type="Proteomes" id="UP000887566"/>
    </source>
</evidence>
<name>A0A914WQY6_9BILA</name>
<evidence type="ECO:0000313" key="3">
    <source>
        <dbReference type="WBParaSite" id="PSAMB.scaffold507size54856.g6493.t1"/>
    </source>
</evidence>
<dbReference type="Proteomes" id="UP000887566">
    <property type="component" value="Unplaced"/>
</dbReference>
<feature type="transmembrane region" description="Helical" evidence="1">
    <location>
        <begin position="99"/>
        <end position="121"/>
    </location>
</feature>